<name>A0A7S7AW49_9SPIR</name>
<evidence type="ECO:0000256" key="1">
    <source>
        <dbReference type="SAM" id="Phobius"/>
    </source>
</evidence>
<sequence length="193" mass="21721">MLSSILYTCGIAVKIYSYLCIAYIFLSWLGGNSSGGFLSELCEPYLSKFRRFRFTQIGSVDFSPVLGLGILSLISHIFFQLSATKTISVAAILLSLVGILWSFFSFLLNFFIILLIIRLILDCIPEYRSGNLTNMLDRFLAPVFIKVYELSGRKFMTVRKQIVICLIAVTVTRFLLGMFVGSAMTLFNSIKII</sequence>
<reference evidence="2 3" key="1">
    <citation type="submission" date="2020-09" db="EMBL/GenBank/DDBJ databases">
        <title>Characterization of Treponema spp. from bovine digital dermatitis in Korea.</title>
        <authorList>
            <person name="Espiritu H.M."/>
            <person name="Cho Y.I."/>
            <person name="Mamuad L."/>
        </authorList>
    </citation>
    <scope>NUCLEOTIDE SEQUENCE [LARGE SCALE GENOMIC DNA]</scope>
    <source>
        <strain evidence="2 3">KS1</strain>
    </source>
</reference>
<keyword evidence="1" id="KW-0812">Transmembrane</keyword>
<dbReference type="Proteomes" id="UP000593915">
    <property type="component" value="Chromosome"/>
</dbReference>
<feature type="transmembrane region" description="Helical" evidence="1">
    <location>
        <begin position="162"/>
        <end position="187"/>
    </location>
</feature>
<feature type="transmembrane region" description="Helical" evidence="1">
    <location>
        <begin position="91"/>
        <end position="121"/>
    </location>
</feature>
<evidence type="ECO:0000313" key="3">
    <source>
        <dbReference type="Proteomes" id="UP000593915"/>
    </source>
</evidence>
<dbReference type="RefSeq" id="WP_024466474.1">
    <property type="nucleotide sequence ID" value="NZ_CP061839.1"/>
</dbReference>
<keyword evidence="1" id="KW-1133">Transmembrane helix</keyword>
<feature type="transmembrane region" description="Helical" evidence="1">
    <location>
        <begin position="59"/>
        <end position="79"/>
    </location>
</feature>
<keyword evidence="1" id="KW-0472">Membrane</keyword>
<accession>A0A7S7AW49</accession>
<organism evidence="2 3">
    <name type="scientific">Treponema pedis</name>
    <dbReference type="NCBI Taxonomy" id="409322"/>
    <lineage>
        <taxon>Bacteria</taxon>
        <taxon>Pseudomonadati</taxon>
        <taxon>Spirochaetota</taxon>
        <taxon>Spirochaetia</taxon>
        <taxon>Spirochaetales</taxon>
        <taxon>Treponemataceae</taxon>
        <taxon>Treponema</taxon>
    </lineage>
</organism>
<protein>
    <submittedName>
        <fullName evidence="2">YggT family protein</fullName>
    </submittedName>
</protein>
<dbReference type="GO" id="GO:0016020">
    <property type="term" value="C:membrane"/>
    <property type="evidence" value="ECO:0007669"/>
    <property type="project" value="InterPro"/>
</dbReference>
<dbReference type="AlphaFoldDB" id="A0A7S7AW49"/>
<dbReference type="InterPro" id="IPR003425">
    <property type="entry name" value="CCB3/YggT"/>
</dbReference>
<dbReference type="EMBL" id="CP061839">
    <property type="protein sequence ID" value="QOW60920.1"/>
    <property type="molecule type" value="Genomic_DNA"/>
</dbReference>
<evidence type="ECO:0000313" key="2">
    <source>
        <dbReference type="EMBL" id="QOW60920.1"/>
    </source>
</evidence>
<dbReference type="Pfam" id="PF02325">
    <property type="entry name" value="CCB3_YggT"/>
    <property type="match status" value="1"/>
</dbReference>
<gene>
    <name evidence="2" type="ORF">IFE08_00380</name>
</gene>
<feature type="transmembrane region" description="Helical" evidence="1">
    <location>
        <begin position="15"/>
        <end position="38"/>
    </location>
</feature>
<proteinExistence type="predicted"/>